<dbReference type="PATRIC" id="fig|571915.4.peg.3303"/>
<sequence>MGSSMKFTSNYYNFFGHRVRSFTKEIIPECLDLLDRNGMAVDVAHDRALLTRSRLYGL</sequence>
<reference evidence="1 2" key="1">
    <citation type="journal article" date="2015" name="Genome Announc.">
        <title>Complete Genome Sequence of the Type Strain Corynebacterium mustelae DSM 45274, Isolated from Various Tissues of a Male Ferret with Lethal Sepsis.</title>
        <authorList>
            <person name="Ruckert C."/>
            <person name="Eimer J."/>
            <person name="Winkler A."/>
            <person name="Tauch A."/>
        </authorList>
    </citation>
    <scope>NUCLEOTIDE SEQUENCE [LARGE SCALE GENOMIC DNA]</scope>
    <source>
        <strain evidence="1 2">DSM 45274</strain>
    </source>
</reference>
<gene>
    <name evidence="1" type="ORF">CMUST_15390</name>
</gene>
<dbReference type="AlphaFoldDB" id="A0A0G3H8A2"/>
<dbReference type="EMBL" id="CP011542">
    <property type="protein sequence ID" value="AKK07367.1"/>
    <property type="molecule type" value="Genomic_DNA"/>
</dbReference>
<organism evidence="1 2">
    <name type="scientific">Corynebacterium mustelae</name>
    <dbReference type="NCBI Taxonomy" id="571915"/>
    <lineage>
        <taxon>Bacteria</taxon>
        <taxon>Bacillati</taxon>
        <taxon>Actinomycetota</taxon>
        <taxon>Actinomycetes</taxon>
        <taxon>Mycobacteriales</taxon>
        <taxon>Corynebacteriaceae</taxon>
        <taxon>Corynebacterium</taxon>
    </lineage>
</organism>
<reference evidence="2" key="2">
    <citation type="submission" date="2015-05" db="EMBL/GenBank/DDBJ databases">
        <title>Complete genome sequence of Corynebacterium mustelae DSM 45274, isolated from various tissues of a male ferret with lethal sepsis.</title>
        <authorList>
            <person name="Ruckert C."/>
            <person name="Albersmeier A."/>
            <person name="Winkler A."/>
            <person name="Tauch A."/>
        </authorList>
    </citation>
    <scope>NUCLEOTIDE SEQUENCE [LARGE SCALE GENOMIC DNA]</scope>
    <source>
        <strain evidence="2">DSM 45274</strain>
    </source>
</reference>
<keyword evidence="2" id="KW-1185">Reference proteome</keyword>
<accession>A0A0G3H8A2</accession>
<dbReference type="Proteomes" id="UP000035199">
    <property type="component" value="Chromosome"/>
</dbReference>
<proteinExistence type="predicted"/>
<evidence type="ECO:0000313" key="2">
    <source>
        <dbReference type="Proteomes" id="UP000035199"/>
    </source>
</evidence>
<protein>
    <submittedName>
        <fullName evidence="1">Uncharacterized protein</fullName>
    </submittedName>
</protein>
<evidence type="ECO:0000313" key="1">
    <source>
        <dbReference type="EMBL" id="AKK07367.1"/>
    </source>
</evidence>
<name>A0A0G3H8A2_9CORY</name>
<dbReference type="KEGG" id="cmv:CMUST_15390"/>